<accession>A0ABQ2UMX9</accession>
<dbReference type="Gene3D" id="3.40.50.1820">
    <property type="entry name" value="alpha/beta hydrolase"/>
    <property type="match status" value="1"/>
</dbReference>
<dbReference type="Pfam" id="PF12697">
    <property type="entry name" value="Abhydrolase_6"/>
    <property type="match status" value="1"/>
</dbReference>
<evidence type="ECO:0000313" key="2">
    <source>
        <dbReference type="EMBL" id="GGU41382.1"/>
    </source>
</evidence>
<dbReference type="SUPFAM" id="SSF53474">
    <property type="entry name" value="alpha/beta-Hydrolases"/>
    <property type="match status" value="1"/>
</dbReference>
<gene>
    <name evidence="2" type="ORF">GCM10010178_37460</name>
</gene>
<evidence type="ECO:0000313" key="3">
    <source>
        <dbReference type="Proteomes" id="UP000649573"/>
    </source>
</evidence>
<dbReference type="InterPro" id="IPR050266">
    <property type="entry name" value="AB_hydrolase_sf"/>
</dbReference>
<dbReference type="EMBL" id="BMRE01000014">
    <property type="protein sequence ID" value="GGU41382.1"/>
    <property type="molecule type" value="Genomic_DNA"/>
</dbReference>
<comment type="caution">
    <text evidence="2">The sequence shown here is derived from an EMBL/GenBank/DDBJ whole genome shotgun (WGS) entry which is preliminary data.</text>
</comment>
<feature type="domain" description="AB hydrolase-1" evidence="1">
    <location>
        <begin position="15"/>
        <end position="232"/>
    </location>
</feature>
<protein>
    <recommendedName>
        <fullName evidence="1">AB hydrolase-1 domain-containing protein</fullName>
    </recommendedName>
</protein>
<name>A0ABQ2UMX9_9PSEU</name>
<dbReference type="RefSeq" id="WP_189254974.1">
    <property type="nucleotide sequence ID" value="NZ_BMRE01000014.1"/>
</dbReference>
<dbReference type="Proteomes" id="UP000649573">
    <property type="component" value="Unassembled WGS sequence"/>
</dbReference>
<dbReference type="InterPro" id="IPR029058">
    <property type="entry name" value="AB_hydrolase_fold"/>
</dbReference>
<keyword evidence="3" id="KW-1185">Reference proteome</keyword>
<dbReference type="InterPro" id="IPR000073">
    <property type="entry name" value="AB_hydrolase_1"/>
</dbReference>
<organism evidence="2 3">
    <name type="scientific">Lentzea flava</name>
    <dbReference type="NCBI Taxonomy" id="103732"/>
    <lineage>
        <taxon>Bacteria</taxon>
        <taxon>Bacillati</taxon>
        <taxon>Actinomycetota</taxon>
        <taxon>Actinomycetes</taxon>
        <taxon>Pseudonocardiales</taxon>
        <taxon>Pseudonocardiaceae</taxon>
        <taxon>Lentzea</taxon>
    </lineage>
</organism>
<evidence type="ECO:0000259" key="1">
    <source>
        <dbReference type="Pfam" id="PF12697"/>
    </source>
</evidence>
<reference evidence="3" key="1">
    <citation type="journal article" date="2019" name="Int. J. Syst. Evol. Microbiol.">
        <title>The Global Catalogue of Microorganisms (GCM) 10K type strain sequencing project: providing services to taxonomists for standard genome sequencing and annotation.</title>
        <authorList>
            <consortium name="The Broad Institute Genomics Platform"/>
            <consortium name="The Broad Institute Genome Sequencing Center for Infectious Disease"/>
            <person name="Wu L."/>
            <person name="Ma J."/>
        </authorList>
    </citation>
    <scope>NUCLEOTIDE SEQUENCE [LARGE SCALE GENOMIC DNA]</scope>
    <source>
        <strain evidence="3">JCM 3296</strain>
    </source>
</reference>
<sequence length="240" mass="25453">MNLAAHDHGGDGPPILLLHGAGGDRSAWQTVAPQLNGRAVAVDLRGHGQSPDGPWEWEAVLDDLEATTVHFGLGNPAVVGHSLGGIIAGMWARRHPECPAVVSLDGHRSAATHPGNYAGLGPEQVAKDLAALNAIFSAQQEMITRPNREITSALRDAPEFLNALPTFAQVTSPFLLVLATRNLPVPPDLIPLMDAHRAGLRRDLPIVCPNVEVQEIDATHGMVQQQPAEVAAIVNAFIAR</sequence>
<proteinExistence type="predicted"/>
<dbReference type="PANTHER" id="PTHR43798">
    <property type="entry name" value="MONOACYLGLYCEROL LIPASE"/>
    <property type="match status" value="1"/>
</dbReference>